<feature type="domain" description="RING-type" evidence="3">
    <location>
        <begin position="43"/>
        <end position="85"/>
    </location>
</feature>
<keyword evidence="1" id="KW-0479">Metal-binding</keyword>
<dbReference type="InterPro" id="IPR013083">
    <property type="entry name" value="Znf_RING/FYVE/PHD"/>
</dbReference>
<evidence type="ECO:0000256" key="1">
    <source>
        <dbReference type="PROSITE-ProRule" id="PRU00175"/>
    </source>
</evidence>
<dbReference type="OrthoDB" id="2417436at2759"/>
<dbReference type="EMBL" id="CAJVQA010019653">
    <property type="protein sequence ID" value="CAG8760014.1"/>
    <property type="molecule type" value="Genomic_DNA"/>
</dbReference>
<evidence type="ECO:0000313" key="5">
    <source>
        <dbReference type="Proteomes" id="UP000789759"/>
    </source>
</evidence>
<protein>
    <submittedName>
        <fullName evidence="4">5045_t:CDS:1</fullName>
    </submittedName>
</protein>
<evidence type="ECO:0000259" key="3">
    <source>
        <dbReference type="PROSITE" id="PS50089"/>
    </source>
</evidence>
<dbReference type="InterPro" id="IPR001841">
    <property type="entry name" value="Znf_RING"/>
</dbReference>
<feature type="compositionally biased region" description="Basic and acidic residues" evidence="2">
    <location>
        <begin position="155"/>
        <end position="169"/>
    </location>
</feature>
<evidence type="ECO:0000313" key="4">
    <source>
        <dbReference type="EMBL" id="CAG8760014.1"/>
    </source>
</evidence>
<dbReference type="PROSITE" id="PS50089">
    <property type="entry name" value="ZF_RING_2"/>
    <property type="match status" value="1"/>
</dbReference>
<dbReference type="AlphaFoldDB" id="A0A9N9NTP7"/>
<dbReference type="Proteomes" id="UP000789759">
    <property type="component" value="Unassembled WGS sequence"/>
</dbReference>
<comment type="caution">
    <text evidence="4">The sequence shown here is derived from an EMBL/GenBank/DDBJ whole genome shotgun (WGS) entry which is preliminary data.</text>
</comment>
<gene>
    <name evidence="4" type="ORF">CPELLU_LOCUS15244</name>
</gene>
<keyword evidence="1" id="KW-0863">Zinc-finger</keyword>
<dbReference type="Gene3D" id="3.30.40.10">
    <property type="entry name" value="Zinc/RING finger domain, C3HC4 (zinc finger)"/>
    <property type="match status" value="1"/>
</dbReference>
<name>A0A9N9NTP7_9GLOM</name>
<dbReference type="CDD" id="cd16448">
    <property type="entry name" value="RING-H2"/>
    <property type="match status" value="1"/>
</dbReference>
<dbReference type="SUPFAM" id="SSF57850">
    <property type="entry name" value="RING/U-box"/>
    <property type="match status" value="1"/>
</dbReference>
<reference evidence="4" key="1">
    <citation type="submission" date="2021-06" db="EMBL/GenBank/DDBJ databases">
        <authorList>
            <person name="Kallberg Y."/>
            <person name="Tangrot J."/>
            <person name="Rosling A."/>
        </authorList>
    </citation>
    <scope>NUCLEOTIDE SEQUENCE</scope>
    <source>
        <strain evidence="4">FL966</strain>
    </source>
</reference>
<organism evidence="4 5">
    <name type="scientific">Cetraspora pellucida</name>
    <dbReference type="NCBI Taxonomy" id="1433469"/>
    <lineage>
        <taxon>Eukaryota</taxon>
        <taxon>Fungi</taxon>
        <taxon>Fungi incertae sedis</taxon>
        <taxon>Mucoromycota</taxon>
        <taxon>Glomeromycotina</taxon>
        <taxon>Glomeromycetes</taxon>
        <taxon>Diversisporales</taxon>
        <taxon>Gigasporaceae</taxon>
        <taxon>Cetraspora</taxon>
    </lineage>
</organism>
<feature type="region of interest" description="Disordered" evidence="2">
    <location>
        <begin position="137"/>
        <end position="169"/>
    </location>
</feature>
<sequence>MSITSTFTLSILINNIKNLAYNILKTFKDSIIKGKKIPNLSNCSECGKEIISFPLKAFTTLSCRHVFHRLCIEKKLLLTISNMCPFSGCSKEVEIIETGHRRGFESSTSSVVRRMEKHSIQSQNLPEIIEEDMLDVDDNEDGESNHPTDQSIIPLEKESYKRPSKDTPENKLFSKKVKTKDRNVSMLKKLIRELKSPSSSTSSTTSQIESITSPSNFSDLYSAIVKTEERIESVNQEIIICYFAFGKKLKERLAEYMKDNKE</sequence>
<accession>A0A9N9NTP7</accession>
<proteinExistence type="predicted"/>
<keyword evidence="1" id="KW-0862">Zinc</keyword>
<evidence type="ECO:0000256" key="2">
    <source>
        <dbReference type="SAM" id="MobiDB-lite"/>
    </source>
</evidence>
<keyword evidence="5" id="KW-1185">Reference proteome</keyword>
<feature type="non-terminal residue" evidence="4">
    <location>
        <position position="262"/>
    </location>
</feature>
<dbReference type="GO" id="GO:0008270">
    <property type="term" value="F:zinc ion binding"/>
    <property type="evidence" value="ECO:0007669"/>
    <property type="project" value="UniProtKB-KW"/>
</dbReference>